<keyword evidence="3" id="KW-1185">Reference proteome</keyword>
<evidence type="ECO:0000313" key="2">
    <source>
        <dbReference type="EMBL" id="ANI92945.1"/>
    </source>
</evidence>
<dbReference type="Proteomes" id="UP000186104">
    <property type="component" value="Chromosome"/>
</dbReference>
<accession>A0A173LKX4</accession>
<evidence type="ECO:0000313" key="3">
    <source>
        <dbReference type="Proteomes" id="UP000186104"/>
    </source>
</evidence>
<organism evidence="2 3">
    <name type="scientific">Dietzia timorensis</name>
    <dbReference type="NCBI Taxonomy" id="499555"/>
    <lineage>
        <taxon>Bacteria</taxon>
        <taxon>Bacillati</taxon>
        <taxon>Actinomycetota</taxon>
        <taxon>Actinomycetes</taxon>
        <taxon>Mycobacteriales</taxon>
        <taxon>Dietziaceae</taxon>
        <taxon>Dietzia</taxon>
    </lineage>
</organism>
<reference evidence="2 3" key="1">
    <citation type="submission" date="2016-06" db="EMBL/GenBank/DDBJ databases">
        <title>Complete genome sequence of a saline-alkali tolerant type strain Dietzia timorensis ID05-A0528T.</title>
        <authorList>
            <person name="Wu X."/>
        </authorList>
    </citation>
    <scope>NUCLEOTIDE SEQUENCE [LARGE SCALE GENOMIC DNA]</scope>
    <source>
        <strain evidence="2 3">ID05-A0528</strain>
    </source>
</reference>
<dbReference type="EMBL" id="CP015961">
    <property type="protein sequence ID" value="ANI92945.1"/>
    <property type="molecule type" value="Genomic_DNA"/>
</dbReference>
<gene>
    <name evidence="2" type="ORF">BJL86_2179</name>
</gene>
<dbReference type="KEGG" id="dtm:BJL86_2179"/>
<dbReference type="STRING" id="499555.BJL86_2179"/>
<name>A0A173LKX4_9ACTN</name>
<dbReference type="AlphaFoldDB" id="A0A173LKX4"/>
<dbReference type="InterPro" id="IPR014914">
    <property type="entry name" value="RES_dom"/>
</dbReference>
<proteinExistence type="predicted"/>
<dbReference type="Pfam" id="PF08808">
    <property type="entry name" value="RES"/>
    <property type="match status" value="1"/>
</dbReference>
<sequence>MYCACSLPTALAEVFQDARHVDLVANSPRLTIWKPSRPLTLLNLTSTSSWTLQNGAAHSLNSLQDIALSQQWARAIFAADINDELDGLLVESTMTGHDSVVLFKPAEESLPVAPTADAPLAAQHARLLIKAAAKEIGYSVDG</sequence>
<protein>
    <recommendedName>
        <fullName evidence="1">RES domain-containing protein</fullName>
    </recommendedName>
</protein>
<evidence type="ECO:0000259" key="1">
    <source>
        <dbReference type="Pfam" id="PF08808"/>
    </source>
</evidence>
<feature type="domain" description="RES" evidence="1">
    <location>
        <begin position="2"/>
        <end position="116"/>
    </location>
</feature>